<dbReference type="InterPro" id="IPR036249">
    <property type="entry name" value="Thioredoxin-like_sf"/>
</dbReference>
<dbReference type="PANTHER" id="PTHR13887">
    <property type="entry name" value="GLUTATHIONE S-TRANSFERASE KAPPA"/>
    <property type="match status" value="1"/>
</dbReference>
<dbReference type="AlphaFoldDB" id="A0A3B0VNI3"/>
<evidence type="ECO:0000256" key="4">
    <source>
        <dbReference type="ARBA" id="ARBA00023157"/>
    </source>
</evidence>
<evidence type="ECO:0000256" key="2">
    <source>
        <dbReference type="ARBA" id="ARBA00022729"/>
    </source>
</evidence>
<name>A0A3B0VNI3_9ZZZZ</name>
<dbReference type="Pfam" id="PF13462">
    <property type="entry name" value="Thioredoxin_4"/>
    <property type="match status" value="1"/>
</dbReference>
<proteinExistence type="inferred from homology"/>
<keyword evidence="2" id="KW-0732">Signal</keyword>
<evidence type="ECO:0000313" key="7">
    <source>
        <dbReference type="EMBL" id="VAW39907.1"/>
    </source>
</evidence>
<evidence type="ECO:0000256" key="5">
    <source>
        <dbReference type="ARBA" id="ARBA00023284"/>
    </source>
</evidence>
<organism evidence="7">
    <name type="scientific">hydrothermal vent metagenome</name>
    <dbReference type="NCBI Taxonomy" id="652676"/>
    <lineage>
        <taxon>unclassified sequences</taxon>
        <taxon>metagenomes</taxon>
        <taxon>ecological metagenomes</taxon>
    </lineage>
</organism>
<keyword evidence="4" id="KW-1015">Disulfide bond</keyword>
<comment type="similarity">
    <text evidence="1">Belongs to the thioredoxin family. DsbA subfamily.</text>
</comment>
<dbReference type="InterPro" id="IPR012336">
    <property type="entry name" value="Thioredoxin-like_fold"/>
</dbReference>
<protein>
    <recommendedName>
        <fullName evidence="6">Thioredoxin domain-containing protein</fullName>
    </recommendedName>
</protein>
<evidence type="ECO:0000256" key="1">
    <source>
        <dbReference type="ARBA" id="ARBA00005791"/>
    </source>
</evidence>
<accession>A0A3B0VNI3</accession>
<keyword evidence="5" id="KW-0676">Redox-active center</keyword>
<dbReference type="GO" id="GO:0016491">
    <property type="term" value="F:oxidoreductase activity"/>
    <property type="evidence" value="ECO:0007669"/>
    <property type="project" value="UniProtKB-KW"/>
</dbReference>
<dbReference type="SUPFAM" id="SSF52833">
    <property type="entry name" value="Thioredoxin-like"/>
    <property type="match status" value="1"/>
</dbReference>
<dbReference type="PANTHER" id="PTHR13887:SF14">
    <property type="entry name" value="DISULFIDE BOND FORMATION PROTEIN D"/>
    <property type="match status" value="1"/>
</dbReference>
<sequence>MPKFFFIILALTAMALPGVPAQAKVYTTVAQTYKTNTAPLDITTSEDGRHTFVLTKGGKVLIYGRKGLEEQITVDPVFNRITAAVGGDRLFLSSSKTRQIREVLVDFVHKIDISGSPFLGPEKAKVTLVVFSDFQCPHCAKLGPLFEQILNKDPDTVKIVYKNFPLNIHRYAAAAALAATAADMQGKFWQYHDLIFENYQSLSIKKLISFARRLDLNIPQFKKDMNSNAAKLKVGRDYEEGRRLKVTGTPTIFIDGRLVRERSFDNIQKMIDEELREKNK</sequence>
<feature type="domain" description="Thioredoxin" evidence="6">
    <location>
        <begin position="98"/>
        <end position="276"/>
    </location>
</feature>
<gene>
    <name evidence="7" type="ORF">MNBD_DELTA03-1335</name>
</gene>
<evidence type="ECO:0000256" key="3">
    <source>
        <dbReference type="ARBA" id="ARBA00023002"/>
    </source>
</evidence>
<reference evidence="7" key="1">
    <citation type="submission" date="2018-06" db="EMBL/GenBank/DDBJ databases">
        <authorList>
            <person name="Zhirakovskaya E."/>
        </authorList>
    </citation>
    <scope>NUCLEOTIDE SEQUENCE</scope>
</reference>
<keyword evidence="3" id="KW-0560">Oxidoreductase</keyword>
<dbReference type="InterPro" id="IPR013766">
    <property type="entry name" value="Thioredoxin_domain"/>
</dbReference>
<evidence type="ECO:0000259" key="6">
    <source>
        <dbReference type="PROSITE" id="PS51352"/>
    </source>
</evidence>
<dbReference type="Gene3D" id="3.40.30.10">
    <property type="entry name" value="Glutaredoxin"/>
    <property type="match status" value="1"/>
</dbReference>
<dbReference type="PROSITE" id="PS51352">
    <property type="entry name" value="THIOREDOXIN_2"/>
    <property type="match status" value="1"/>
</dbReference>
<dbReference type="EMBL" id="UOEX01000306">
    <property type="protein sequence ID" value="VAW39907.1"/>
    <property type="molecule type" value="Genomic_DNA"/>
</dbReference>